<dbReference type="Pfam" id="PF17210">
    <property type="entry name" value="SdrD_B"/>
    <property type="match status" value="1"/>
</dbReference>
<evidence type="ECO:0000259" key="5">
    <source>
        <dbReference type="Pfam" id="PF17210"/>
    </source>
</evidence>
<evidence type="ECO:0000313" key="7">
    <source>
        <dbReference type="Proteomes" id="UP000294257"/>
    </source>
</evidence>
<evidence type="ECO:0000313" key="6">
    <source>
        <dbReference type="EMBL" id="RZS34873.1"/>
    </source>
</evidence>
<sequence>MRARILVAVVIAAAGVTVGATMSWADGGAAPAVAGVVFGDTNGDGVRGAGETGVAGIAVQLKDLKGGTYADAKTDAEGRYSFAPPVPTADYKVKVYGTDKLTLTRPDVGGDPTVDSDIDWVTGLSPIRHCTETACDGESDAGLTERRADIAIAADPTSVNFPAQGGSAVTKIVYTNPGTVPKIGDSLSVEIPDGVTLTPKPAPDWKCHIDDFPALICNTESVLVPGAVSMPVEVTVTANKALTAELEFRMNGFYRDPTENPADNFAKLAITATR</sequence>
<dbReference type="AlphaFoldDB" id="A0A4Q7KHU8"/>
<dbReference type="Gene3D" id="2.60.40.10">
    <property type="entry name" value="Immunoglobulins"/>
    <property type="match status" value="1"/>
</dbReference>
<gene>
    <name evidence="6" type="ORF">EV193_108223</name>
</gene>
<comment type="subcellular location">
    <subcellularLocation>
        <location evidence="1">Secreted</location>
    </subcellularLocation>
</comment>
<evidence type="ECO:0000256" key="2">
    <source>
        <dbReference type="ARBA" id="ARBA00022525"/>
    </source>
</evidence>
<keyword evidence="3 4" id="KW-0732">Signal</keyword>
<dbReference type="EMBL" id="SGWQ01000008">
    <property type="protein sequence ID" value="RZS34873.1"/>
    <property type="molecule type" value="Genomic_DNA"/>
</dbReference>
<dbReference type="Proteomes" id="UP000294257">
    <property type="component" value="Unassembled WGS sequence"/>
</dbReference>
<accession>A0A4Q7KHU8</accession>
<dbReference type="OrthoDB" id="3696944at2"/>
<keyword evidence="7" id="KW-1185">Reference proteome</keyword>
<dbReference type="RefSeq" id="WP_130346306.1">
    <property type="nucleotide sequence ID" value="NZ_SGWQ01000008.1"/>
</dbReference>
<dbReference type="SUPFAM" id="SSF117074">
    <property type="entry name" value="Hypothetical protein PA1324"/>
    <property type="match status" value="1"/>
</dbReference>
<evidence type="ECO:0000256" key="4">
    <source>
        <dbReference type="SAM" id="SignalP"/>
    </source>
</evidence>
<dbReference type="GO" id="GO:0005975">
    <property type="term" value="P:carbohydrate metabolic process"/>
    <property type="evidence" value="ECO:0007669"/>
    <property type="project" value="UniProtKB-ARBA"/>
</dbReference>
<proteinExistence type="predicted"/>
<feature type="domain" description="SD-repeat containing protein B" evidence="5">
    <location>
        <begin position="36"/>
        <end position="143"/>
    </location>
</feature>
<feature type="chain" id="PRO_5020376872" evidence="4">
    <location>
        <begin position="26"/>
        <end position="274"/>
    </location>
</feature>
<dbReference type="InterPro" id="IPR033764">
    <property type="entry name" value="Sdr_B"/>
</dbReference>
<evidence type="ECO:0000256" key="1">
    <source>
        <dbReference type="ARBA" id="ARBA00004613"/>
    </source>
</evidence>
<reference evidence="6 7" key="1">
    <citation type="submission" date="2019-02" db="EMBL/GenBank/DDBJ databases">
        <title>Genomic Encyclopedia of Type Strains, Phase IV (KMG-IV): sequencing the most valuable type-strain genomes for metagenomic binning, comparative biology and taxonomic classification.</title>
        <authorList>
            <person name="Goeker M."/>
        </authorList>
    </citation>
    <scope>NUCLEOTIDE SEQUENCE [LARGE SCALE GENOMIC DNA]</scope>
    <source>
        <strain evidence="6 7">DSM 101727</strain>
    </source>
</reference>
<comment type="caution">
    <text evidence="6">The sequence shown here is derived from an EMBL/GenBank/DDBJ whole genome shotgun (WGS) entry which is preliminary data.</text>
</comment>
<feature type="signal peptide" evidence="4">
    <location>
        <begin position="1"/>
        <end position="25"/>
    </location>
</feature>
<keyword evidence="2" id="KW-0964">Secreted</keyword>
<evidence type="ECO:0000256" key="3">
    <source>
        <dbReference type="ARBA" id="ARBA00022729"/>
    </source>
</evidence>
<dbReference type="GO" id="GO:0005576">
    <property type="term" value="C:extracellular region"/>
    <property type="evidence" value="ECO:0007669"/>
    <property type="project" value="UniProtKB-SubCell"/>
</dbReference>
<protein>
    <submittedName>
        <fullName evidence="6">SdrD B-like protein</fullName>
    </submittedName>
</protein>
<organism evidence="6 7">
    <name type="scientific">Herbihabitans rhizosphaerae</name>
    <dbReference type="NCBI Taxonomy" id="1872711"/>
    <lineage>
        <taxon>Bacteria</taxon>
        <taxon>Bacillati</taxon>
        <taxon>Actinomycetota</taxon>
        <taxon>Actinomycetes</taxon>
        <taxon>Pseudonocardiales</taxon>
        <taxon>Pseudonocardiaceae</taxon>
        <taxon>Herbihabitans</taxon>
    </lineage>
</organism>
<dbReference type="InterPro" id="IPR013783">
    <property type="entry name" value="Ig-like_fold"/>
</dbReference>
<name>A0A4Q7KHU8_9PSEU</name>